<evidence type="ECO:0000256" key="5">
    <source>
        <dbReference type="ARBA" id="ARBA00023136"/>
    </source>
</evidence>
<keyword evidence="3 6" id="KW-0812">Transmembrane</keyword>
<accession>I9GHC9</accession>
<evidence type="ECO:0000256" key="4">
    <source>
        <dbReference type="ARBA" id="ARBA00022989"/>
    </source>
</evidence>
<evidence type="ECO:0000313" key="7">
    <source>
        <dbReference type="EMBL" id="EIY46089.1"/>
    </source>
</evidence>
<dbReference type="PANTHER" id="PTHR30250">
    <property type="entry name" value="PST FAMILY PREDICTED COLANIC ACID TRANSPORTER"/>
    <property type="match status" value="1"/>
</dbReference>
<feature type="transmembrane region" description="Helical" evidence="6">
    <location>
        <begin position="398"/>
        <end position="420"/>
    </location>
</feature>
<keyword evidence="2" id="KW-1003">Cell membrane</keyword>
<feature type="transmembrane region" description="Helical" evidence="6">
    <location>
        <begin position="467"/>
        <end position="491"/>
    </location>
</feature>
<keyword evidence="8" id="KW-1185">Reference proteome</keyword>
<evidence type="ECO:0000256" key="6">
    <source>
        <dbReference type="SAM" id="Phobius"/>
    </source>
</evidence>
<dbReference type="AlphaFoldDB" id="I9GHC9"/>
<dbReference type="HOGENOM" id="CLU_543657_0_0_10"/>
<feature type="transmembrane region" description="Helical" evidence="6">
    <location>
        <begin position="21"/>
        <end position="38"/>
    </location>
</feature>
<feature type="transmembrane region" description="Helical" evidence="6">
    <location>
        <begin position="342"/>
        <end position="361"/>
    </location>
</feature>
<comment type="caution">
    <text evidence="7">The sequence shown here is derived from an EMBL/GenBank/DDBJ whole genome shotgun (WGS) entry which is preliminary data.</text>
</comment>
<feature type="transmembrane region" description="Helical" evidence="6">
    <location>
        <begin position="373"/>
        <end position="392"/>
    </location>
</feature>
<feature type="transmembrane region" description="Helical" evidence="6">
    <location>
        <begin position="261"/>
        <end position="286"/>
    </location>
</feature>
<feature type="transmembrane region" description="Helical" evidence="6">
    <location>
        <begin position="307"/>
        <end position="330"/>
    </location>
</feature>
<dbReference type="STRING" id="997884.HMPREF1068_03556"/>
<feature type="transmembrane region" description="Helical" evidence="6">
    <location>
        <begin position="221"/>
        <end position="241"/>
    </location>
</feature>
<feature type="transmembrane region" description="Helical" evidence="6">
    <location>
        <begin position="432"/>
        <end position="455"/>
    </location>
</feature>
<sequence>MKSNYYISSFFWSTLSKILNAIINFISVPLLLGVWGQADYGVLSLATACNGYMHLLDLGMNTGAIKFYSQWKTEGKINLIYRVAHSNTTFYMLISLINTIGLLAIAIWGEGLFNITHEQFLTLRLCLIILALFSLLTWVTTSYNQLLIADKQMAYTQQIQCIISVLKAILVIATLFFNIGLTNYFFFFNLIVALLLIPYAYKCKKDNLIDNFKIKFYWNDFKIVLMYSLSLFALSLFQVTATQSRPLILGMLASNAADIAAEYRIIEVIPLFIIVVGGTLTGIFLPKSSELIAQKNQDEIEKFAYKGTTITTILANILCIPFILGAKQIISAYVGIEYQYLYIWLILWCVTVLIQIHTTPGNSLILAYGKTKVLVYISATSCIISMIINALLCKHYGVGSAVIGYFIYVIIVIGSYYVAYYQKILKLNRQKMFIAFIKPTLFSLIAFGVTYLLPYEVIHIDNISNKITYLFIFTLKGIIWFILYCLLLWVFKIIQLKDKKISI</sequence>
<protein>
    <submittedName>
        <fullName evidence="7">Uncharacterized protein</fullName>
    </submittedName>
</protein>
<dbReference type="EMBL" id="AGXS01000024">
    <property type="protein sequence ID" value="EIY46089.1"/>
    <property type="molecule type" value="Genomic_DNA"/>
</dbReference>
<comment type="subcellular location">
    <subcellularLocation>
        <location evidence="1">Cell membrane</location>
        <topology evidence="1">Multi-pass membrane protein</topology>
    </subcellularLocation>
</comment>
<proteinExistence type="predicted"/>
<feature type="transmembrane region" description="Helical" evidence="6">
    <location>
        <begin position="184"/>
        <end position="201"/>
    </location>
</feature>
<dbReference type="PATRIC" id="fig|997884.3.peg.3643"/>
<gene>
    <name evidence="7" type="ORF">HMPREF1068_03556</name>
</gene>
<feature type="transmembrane region" description="Helical" evidence="6">
    <location>
        <begin position="121"/>
        <end position="139"/>
    </location>
</feature>
<feature type="transmembrane region" description="Helical" evidence="6">
    <location>
        <begin position="159"/>
        <end position="178"/>
    </location>
</feature>
<dbReference type="GO" id="GO:0005886">
    <property type="term" value="C:plasma membrane"/>
    <property type="evidence" value="ECO:0007669"/>
    <property type="project" value="UniProtKB-SubCell"/>
</dbReference>
<dbReference type="InterPro" id="IPR050833">
    <property type="entry name" value="Poly_Biosynth_Transport"/>
</dbReference>
<feature type="transmembrane region" description="Helical" evidence="6">
    <location>
        <begin position="90"/>
        <end position="109"/>
    </location>
</feature>
<dbReference type="PANTHER" id="PTHR30250:SF26">
    <property type="entry name" value="PSMA PROTEIN"/>
    <property type="match status" value="1"/>
</dbReference>
<keyword evidence="5 6" id="KW-0472">Membrane</keyword>
<dbReference type="eggNOG" id="COG2244">
    <property type="taxonomic scope" value="Bacteria"/>
</dbReference>
<evidence type="ECO:0000256" key="3">
    <source>
        <dbReference type="ARBA" id="ARBA00022692"/>
    </source>
</evidence>
<dbReference type="RefSeq" id="WP_002561539.1">
    <property type="nucleotide sequence ID" value="NZ_JH724315.1"/>
</dbReference>
<reference evidence="7 8" key="1">
    <citation type="submission" date="2012-02" db="EMBL/GenBank/DDBJ databases">
        <title>The Genome Sequence of Bacteroides nordii CL02T12C05.</title>
        <authorList>
            <consortium name="The Broad Institute Genome Sequencing Platform"/>
            <person name="Earl A."/>
            <person name="Ward D."/>
            <person name="Feldgarden M."/>
            <person name="Gevers D."/>
            <person name="Zitomersky N.L."/>
            <person name="Coyne M.J."/>
            <person name="Comstock L.E."/>
            <person name="Young S.K."/>
            <person name="Zeng Q."/>
            <person name="Gargeya S."/>
            <person name="Fitzgerald M."/>
            <person name="Haas B."/>
            <person name="Abouelleil A."/>
            <person name="Alvarado L."/>
            <person name="Arachchi H.M."/>
            <person name="Berlin A."/>
            <person name="Chapman S.B."/>
            <person name="Gearin G."/>
            <person name="Goldberg J."/>
            <person name="Griggs A."/>
            <person name="Gujja S."/>
            <person name="Hansen M."/>
            <person name="Heiman D."/>
            <person name="Howarth C."/>
            <person name="Larimer J."/>
            <person name="Lui A."/>
            <person name="MacDonald P.J.P."/>
            <person name="McCowen C."/>
            <person name="Montmayeur A."/>
            <person name="Murphy C."/>
            <person name="Neiman D."/>
            <person name="Pearson M."/>
            <person name="Priest M."/>
            <person name="Roberts A."/>
            <person name="Saif S."/>
            <person name="Shea T."/>
            <person name="Sisk P."/>
            <person name="Stolte C."/>
            <person name="Sykes S."/>
            <person name="Wortman J."/>
            <person name="Nusbaum C."/>
            <person name="Birren B."/>
        </authorList>
    </citation>
    <scope>NUCLEOTIDE SEQUENCE [LARGE SCALE GENOMIC DNA]</scope>
    <source>
        <strain evidence="7 8">CL02T12C05</strain>
    </source>
</reference>
<evidence type="ECO:0000313" key="8">
    <source>
        <dbReference type="Proteomes" id="UP000003089"/>
    </source>
</evidence>
<dbReference type="Proteomes" id="UP000003089">
    <property type="component" value="Unassembled WGS sequence"/>
</dbReference>
<organism evidence="7 8">
    <name type="scientific">Bacteroides nordii CL02T12C05</name>
    <dbReference type="NCBI Taxonomy" id="997884"/>
    <lineage>
        <taxon>Bacteria</taxon>
        <taxon>Pseudomonadati</taxon>
        <taxon>Bacteroidota</taxon>
        <taxon>Bacteroidia</taxon>
        <taxon>Bacteroidales</taxon>
        <taxon>Bacteroidaceae</taxon>
        <taxon>Bacteroides</taxon>
    </lineage>
</organism>
<evidence type="ECO:0000256" key="2">
    <source>
        <dbReference type="ARBA" id="ARBA00022475"/>
    </source>
</evidence>
<name>I9GHC9_9BACE</name>
<keyword evidence="4 6" id="KW-1133">Transmembrane helix</keyword>
<evidence type="ECO:0000256" key="1">
    <source>
        <dbReference type="ARBA" id="ARBA00004651"/>
    </source>
</evidence>